<dbReference type="RefSeq" id="WP_064619041.1">
    <property type="nucleotide sequence ID" value="NZ_LXHE01000014.1"/>
</dbReference>
<organism evidence="1 2">
    <name type="scientific">Moraxella catarrhalis</name>
    <name type="common">Branhamella catarrhalis</name>
    <dbReference type="NCBI Taxonomy" id="480"/>
    <lineage>
        <taxon>Bacteria</taxon>
        <taxon>Pseudomonadati</taxon>
        <taxon>Pseudomonadota</taxon>
        <taxon>Gammaproteobacteria</taxon>
        <taxon>Moraxellales</taxon>
        <taxon>Moraxellaceae</taxon>
        <taxon>Moraxella</taxon>
    </lineage>
</organism>
<evidence type="ECO:0000313" key="2">
    <source>
        <dbReference type="Proteomes" id="UP000078446"/>
    </source>
</evidence>
<comment type="caution">
    <text evidence="1">The sequence shown here is derived from an EMBL/GenBank/DDBJ whole genome shotgun (WGS) entry which is preliminary data.</text>
</comment>
<dbReference type="EMBL" id="LXHE01000014">
    <property type="protein sequence ID" value="OAV00217.1"/>
    <property type="molecule type" value="Genomic_DNA"/>
</dbReference>
<gene>
    <name evidence="1" type="ORF">AO382_1367</name>
</gene>
<name>A0A7Z0UXP1_MORCA</name>
<proteinExistence type="predicted"/>
<accession>A0A7Z0UXP1</accession>
<evidence type="ECO:0000313" key="1">
    <source>
        <dbReference type="EMBL" id="OAV00217.1"/>
    </source>
</evidence>
<dbReference type="AlphaFoldDB" id="A0A7Z0UXP1"/>
<dbReference type="InterPro" id="IPR009678">
    <property type="entry name" value="Phage_tail_completion_R"/>
</dbReference>
<dbReference type="Pfam" id="PF06891">
    <property type="entry name" value="P2_Phage_GpR"/>
    <property type="match status" value="1"/>
</dbReference>
<reference evidence="1 2" key="1">
    <citation type="journal article" date="2016" name="Genome Biol. Evol.">
        <title>Comparative Genomic Analyses of the Moraxella catarrhalis Serosensitive and Seroresistant Lineages Demonstrate Their Independent Evolution.</title>
        <authorList>
            <person name="Earl J.P."/>
            <person name="de Vries S.P."/>
            <person name="Ahmed A."/>
            <person name="Powell E."/>
            <person name="Schultz M.P."/>
            <person name="Hermans P.W."/>
            <person name="Hill D.J."/>
            <person name="Zhou Z."/>
            <person name="Constantinidou C.I."/>
            <person name="Hu F.Z."/>
            <person name="Bootsma H.J."/>
            <person name="Ehrlich G.D."/>
        </authorList>
    </citation>
    <scope>NUCLEOTIDE SEQUENCE [LARGE SCALE GENOMIC DNA]</scope>
    <source>
        <strain evidence="1 2">Z7574</strain>
    </source>
</reference>
<sequence length="176" mass="19971">MKKPNDLRDHLLSSLPVLADNPDRLLIFVDEGRMVNTHANGLSFEYRYTLNIIITDFSEDMAVLTLAIYAWLRLNQPELLANLNKAADNVKFIADILDNSRADLSITIPLTERVIAKVNDGEQLTIDYPPEPHATRPSESRLMRIVDAKTGDVLGQFPTGTEEQHWMMEMPLVDLR</sequence>
<dbReference type="Proteomes" id="UP000078446">
    <property type="component" value="Unassembled WGS sequence"/>
</dbReference>
<protein>
    <submittedName>
        <fullName evidence="1">Phage tail protein</fullName>
    </submittedName>
</protein>